<evidence type="ECO:0000256" key="3">
    <source>
        <dbReference type="ARBA" id="ARBA00022448"/>
    </source>
</evidence>
<feature type="transmembrane region" description="Helical" evidence="8">
    <location>
        <begin position="455"/>
        <end position="474"/>
    </location>
</feature>
<evidence type="ECO:0000256" key="8">
    <source>
        <dbReference type="SAM" id="Phobius"/>
    </source>
</evidence>
<dbReference type="Pfam" id="PF00474">
    <property type="entry name" value="SSF"/>
    <property type="match status" value="1"/>
</dbReference>
<evidence type="ECO:0000256" key="6">
    <source>
        <dbReference type="ARBA" id="ARBA00023136"/>
    </source>
</evidence>
<feature type="transmembrane region" description="Helical" evidence="8">
    <location>
        <begin position="425"/>
        <end position="449"/>
    </location>
</feature>
<evidence type="ECO:0000256" key="5">
    <source>
        <dbReference type="ARBA" id="ARBA00022989"/>
    </source>
</evidence>
<dbReference type="PANTHER" id="PTHR48086:SF7">
    <property type="entry name" value="SODIUM-SOLUTE SYMPORTER-RELATED"/>
    <property type="match status" value="1"/>
</dbReference>
<evidence type="ECO:0000313" key="9">
    <source>
        <dbReference type="EMBL" id="OAM90593.1"/>
    </source>
</evidence>
<feature type="transmembrane region" description="Helical" evidence="8">
    <location>
        <begin position="161"/>
        <end position="182"/>
    </location>
</feature>
<dbReference type="InterPro" id="IPR050277">
    <property type="entry name" value="Sodium:Solute_Symporter"/>
</dbReference>
<comment type="similarity">
    <text evidence="2 7">Belongs to the sodium:solute symporter (SSF) (TC 2.A.21) family.</text>
</comment>
<comment type="caution">
    <text evidence="9">The sequence shown here is derived from an EMBL/GenBank/DDBJ whole genome shotgun (WGS) entry which is preliminary data.</text>
</comment>
<reference evidence="9 10" key="1">
    <citation type="submission" date="2016-01" db="EMBL/GenBank/DDBJ databases">
        <title>High potential of lignocellulose degradation of a new Verrucomicrobia species.</title>
        <authorList>
            <person name="Wang Y."/>
            <person name="Shi Y."/>
            <person name="Qiu Z."/>
            <person name="Liu S."/>
            <person name="Yang H."/>
        </authorList>
    </citation>
    <scope>NUCLEOTIDE SEQUENCE [LARGE SCALE GENOMIC DNA]</scope>
    <source>
        <strain evidence="9 10">TSB47</strain>
    </source>
</reference>
<dbReference type="GO" id="GO:0005886">
    <property type="term" value="C:plasma membrane"/>
    <property type="evidence" value="ECO:0007669"/>
    <property type="project" value="TreeGrafter"/>
</dbReference>
<evidence type="ECO:0000256" key="1">
    <source>
        <dbReference type="ARBA" id="ARBA00004141"/>
    </source>
</evidence>
<feature type="transmembrane region" description="Helical" evidence="8">
    <location>
        <begin position="45"/>
        <end position="64"/>
    </location>
</feature>
<name>A0A178IL35_9BACT</name>
<dbReference type="Gene3D" id="1.20.1730.10">
    <property type="entry name" value="Sodium/glucose cotransporter"/>
    <property type="match status" value="1"/>
</dbReference>
<sequence length="673" mass="74447">MKLSPYDVLIILVPLAFVLGISIYLKRYMRSVADFLAASRCAGRYLICTALAETGSSVMLLITALEVFSKTGFSLNFWNTARDIIFFFVAVFGLVVYRFRETRALTFHQFFEMRYSRGLRVFASFLAVFSGIFNFGVQPAVGARFFVYFCDLPRHMFIGPLQVPTYVVIMFVLMGISLYFALSGGQISVMITDCIEGVISGFFYLIIAIFIICTISVSQMHDALTSGVPGASFVDPFEIGGRQDFNGIYILLSIALSFYYYRGTAWQQGFAAAAKTAHEGRMAQILGNWRGYSYIAMSVLISIAAFTVLHHADFAPQQAMVRDGLATIDNAQLRTQMSMPMALGAFLAPGVKGCLLSILLFGLLAAQGVQLHGHGSTILQDVIMPLRKKPFEPRAHVRWLKVTVFCVAAFACFFSIIFKPVDYLVMIVALIGAIYLGGIGFVVWGGLYWKRGTNAGAWTAMIIGSSLGVTFNIVQQFWKPLAQWLAGVVSPGGAVGGFLAANPENCPFNGVQLSAFIAAVAGSSYVIVSLLTCRQPFNLDKMLHRGIYKLEYAAKVARPVRKNWLTRLLNIDENFTRGDKAITIGIVGWTVGLNVLAVGILLWTLFVGRLSEDWWFDYAMITSVWVCLVMAIITTIWFAIGVWKDLRSLFRQLDSVRREDADDGTVVKSEPGK</sequence>
<feature type="transmembrane region" description="Helical" evidence="8">
    <location>
        <begin position="581"/>
        <end position="606"/>
    </location>
</feature>
<keyword evidence="4 8" id="KW-0812">Transmembrane</keyword>
<dbReference type="RefSeq" id="WP_068769523.1">
    <property type="nucleotide sequence ID" value="NZ_CP109796.1"/>
</dbReference>
<dbReference type="InterPro" id="IPR001734">
    <property type="entry name" value="Na/solute_symporter"/>
</dbReference>
<keyword evidence="3" id="KW-0813">Transport</keyword>
<feature type="transmembrane region" description="Helical" evidence="8">
    <location>
        <begin position="291"/>
        <end position="312"/>
    </location>
</feature>
<feature type="transmembrane region" description="Helical" evidence="8">
    <location>
        <begin position="618"/>
        <end position="643"/>
    </location>
</feature>
<keyword evidence="10" id="KW-1185">Reference proteome</keyword>
<protein>
    <recommendedName>
        <fullName evidence="11">Sodium:solute symporter</fullName>
    </recommendedName>
</protein>
<feature type="transmembrane region" description="Helical" evidence="8">
    <location>
        <begin position="194"/>
        <end position="217"/>
    </location>
</feature>
<evidence type="ECO:0000256" key="7">
    <source>
        <dbReference type="RuleBase" id="RU362091"/>
    </source>
</evidence>
<dbReference type="AlphaFoldDB" id="A0A178IL35"/>
<organism evidence="9 10">
    <name type="scientific">Termitidicoccus mucosus</name>
    <dbReference type="NCBI Taxonomy" id="1184151"/>
    <lineage>
        <taxon>Bacteria</taxon>
        <taxon>Pseudomonadati</taxon>
        <taxon>Verrucomicrobiota</taxon>
        <taxon>Opitutia</taxon>
        <taxon>Opitutales</taxon>
        <taxon>Opitutaceae</taxon>
        <taxon>Termitidicoccus</taxon>
    </lineage>
</organism>
<evidence type="ECO:0000256" key="4">
    <source>
        <dbReference type="ARBA" id="ARBA00022692"/>
    </source>
</evidence>
<evidence type="ECO:0000313" key="10">
    <source>
        <dbReference type="Proteomes" id="UP000078486"/>
    </source>
</evidence>
<evidence type="ECO:0008006" key="11">
    <source>
        <dbReference type="Google" id="ProtNLM"/>
    </source>
</evidence>
<dbReference type="EMBL" id="LRRQ01000054">
    <property type="protein sequence ID" value="OAM90593.1"/>
    <property type="molecule type" value="Genomic_DNA"/>
</dbReference>
<dbReference type="GO" id="GO:0022857">
    <property type="term" value="F:transmembrane transporter activity"/>
    <property type="evidence" value="ECO:0007669"/>
    <property type="project" value="InterPro"/>
</dbReference>
<keyword evidence="6 8" id="KW-0472">Membrane</keyword>
<evidence type="ECO:0000256" key="2">
    <source>
        <dbReference type="ARBA" id="ARBA00006434"/>
    </source>
</evidence>
<feature type="transmembrane region" description="Helical" evidence="8">
    <location>
        <begin position="513"/>
        <end position="533"/>
    </location>
</feature>
<feature type="transmembrane region" description="Helical" evidence="8">
    <location>
        <begin position="84"/>
        <end position="100"/>
    </location>
</feature>
<feature type="transmembrane region" description="Helical" evidence="8">
    <location>
        <begin position="342"/>
        <end position="366"/>
    </location>
</feature>
<feature type="transmembrane region" description="Helical" evidence="8">
    <location>
        <begin position="121"/>
        <end position="141"/>
    </location>
</feature>
<proteinExistence type="inferred from homology"/>
<dbReference type="STRING" id="1184151.AW736_07315"/>
<keyword evidence="5 8" id="KW-1133">Transmembrane helix</keyword>
<feature type="transmembrane region" description="Helical" evidence="8">
    <location>
        <begin position="6"/>
        <end position="25"/>
    </location>
</feature>
<dbReference type="Proteomes" id="UP000078486">
    <property type="component" value="Unassembled WGS sequence"/>
</dbReference>
<comment type="subcellular location">
    <subcellularLocation>
        <location evidence="1">Membrane</location>
        <topology evidence="1">Multi-pass membrane protein</topology>
    </subcellularLocation>
</comment>
<accession>A0A178IL35</accession>
<gene>
    <name evidence="9" type="ORF">AW736_07315</name>
</gene>
<dbReference type="InterPro" id="IPR038377">
    <property type="entry name" value="Na/Glc_symporter_sf"/>
</dbReference>
<feature type="transmembrane region" description="Helical" evidence="8">
    <location>
        <begin position="399"/>
        <end position="418"/>
    </location>
</feature>
<dbReference type="PROSITE" id="PS50283">
    <property type="entry name" value="NA_SOLUT_SYMP_3"/>
    <property type="match status" value="1"/>
</dbReference>
<dbReference type="PANTHER" id="PTHR48086">
    <property type="entry name" value="SODIUM/PROLINE SYMPORTER-RELATED"/>
    <property type="match status" value="1"/>
</dbReference>